<dbReference type="InterPro" id="IPR018356">
    <property type="entry name" value="Tscrpt_reg_HTH_DeoR_CS"/>
</dbReference>
<dbReference type="EMBL" id="MZMT01000028">
    <property type="protein sequence ID" value="PIO44590.1"/>
    <property type="molecule type" value="Genomic_DNA"/>
</dbReference>
<evidence type="ECO:0000259" key="5">
    <source>
        <dbReference type="PROSITE" id="PS51000"/>
    </source>
</evidence>
<dbReference type="SMART" id="SM00420">
    <property type="entry name" value="HTH_DEOR"/>
    <property type="match status" value="1"/>
</dbReference>
<dbReference type="SMART" id="SM01134">
    <property type="entry name" value="DeoRC"/>
    <property type="match status" value="1"/>
</dbReference>
<keyword evidence="2" id="KW-0805">Transcription regulation</keyword>
<accession>A0A2N9VYM2</accession>
<keyword evidence="4" id="KW-0804">Transcription</keyword>
<dbReference type="InterPro" id="IPR036388">
    <property type="entry name" value="WH-like_DNA-bd_sf"/>
</dbReference>
<dbReference type="GO" id="GO:0003700">
    <property type="term" value="F:DNA-binding transcription factor activity"/>
    <property type="evidence" value="ECO:0007669"/>
    <property type="project" value="InterPro"/>
</dbReference>
<dbReference type="PRINTS" id="PR00037">
    <property type="entry name" value="HTHLACR"/>
</dbReference>
<dbReference type="AlphaFoldDB" id="A0A2N9VYM2"/>
<keyword evidence="7" id="KW-1185">Reference proteome</keyword>
<dbReference type="OrthoDB" id="31600at2"/>
<dbReference type="GO" id="GO:0003677">
    <property type="term" value="F:DNA binding"/>
    <property type="evidence" value="ECO:0007669"/>
    <property type="project" value="UniProtKB-KW"/>
</dbReference>
<name>A0A2N9VYM2_9HYPH</name>
<evidence type="ECO:0000256" key="3">
    <source>
        <dbReference type="ARBA" id="ARBA00023125"/>
    </source>
</evidence>
<dbReference type="PANTHER" id="PTHR30363">
    <property type="entry name" value="HTH-TYPE TRANSCRIPTIONAL REGULATOR SRLR-RELATED"/>
    <property type="match status" value="1"/>
</dbReference>
<feature type="domain" description="HTH deoR-type" evidence="5">
    <location>
        <begin position="37"/>
        <end position="92"/>
    </location>
</feature>
<dbReference type="PROSITE" id="PS00894">
    <property type="entry name" value="HTH_DEOR_1"/>
    <property type="match status" value="1"/>
</dbReference>
<keyword evidence="1" id="KW-0678">Repressor</keyword>
<organism evidence="6 7">
    <name type="scientific">Phyllobacterium zundukense</name>
    <dbReference type="NCBI Taxonomy" id="1867719"/>
    <lineage>
        <taxon>Bacteria</taxon>
        <taxon>Pseudomonadati</taxon>
        <taxon>Pseudomonadota</taxon>
        <taxon>Alphaproteobacteria</taxon>
        <taxon>Hyphomicrobiales</taxon>
        <taxon>Phyllobacteriaceae</taxon>
        <taxon>Phyllobacterium</taxon>
    </lineage>
</organism>
<proteinExistence type="predicted"/>
<evidence type="ECO:0000313" key="7">
    <source>
        <dbReference type="Proteomes" id="UP000232163"/>
    </source>
</evidence>
<reference evidence="7" key="1">
    <citation type="journal article" date="2017" name="Int J Environ Stud">
        <title>Does the Miocene-Pliocene relict legume Oxytropis triphylla form nitrogen-fixing nodules with a combination of bacterial strains?</title>
        <authorList>
            <person name="Safronova V."/>
            <person name="Belimov A."/>
            <person name="Sazanova A."/>
            <person name="Kuznetsova I."/>
            <person name="Popova J."/>
            <person name="Andronov E."/>
            <person name="Verkhozina A."/>
            <person name="Tikhonovich I."/>
        </authorList>
    </citation>
    <scope>NUCLEOTIDE SEQUENCE [LARGE SCALE GENOMIC DNA]</scope>
    <source>
        <strain evidence="7">Tri-38</strain>
    </source>
</reference>
<dbReference type="InterPro" id="IPR050313">
    <property type="entry name" value="Carb_Metab_HTH_regulators"/>
</dbReference>
<gene>
    <name evidence="6" type="ORF">B5P45_12045</name>
</gene>
<dbReference type="SUPFAM" id="SSF46785">
    <property type="entry name" value="Winged helix' DNA-binding domain"/>
    <property type="match status" value="1"/>
</dbReference>
<evidence type="ECO:0000256" key="2">
    <source>
        <dbReference type="ARBA" id="ARBA00023015"/>
    </source>
</evidence>
<dbReference type="PANTHER" id="PTHR30363:SF4">
    <property type="entry name" value="GLYCEROL-3-PHOSPHATE REGULON REPRESSOR"/>
    <property type="match status" value="1"/>
</dbReference>
<evidence type="ECO:0000313" key="6">
    <source>
        <dbReference type="EMBL" id="PIO44590.1"/>
    </source>
</evidence>
<dbReference type="Pfam" id="PF08220">
    <property type="entry name" value="HTH_DeoR"/>
    <property type="match status" value="1"/>
</dbReference>
<dbReference type="Gene3D" id="3.40.50.1360">
    <property type="match status" value="1"/>
</dbReference>
<protein>
    <recommendedName>
        <fullName evidence="5">HTH deoR-type domain-containing protein</fullName>
    </recommendedName>
</protein>
<evidence type="ECO:0000256" key="4">
    <source>
        <dbReference type="ARBA" id="ARBA00023163"/>
    </source>
</evidence>
<dbReference type="InterPro" id="IPR001034">
    <property type="entry name" value="DeoR_HTH"/>
</dbReference>
<dbReference type="InterPro" id="IPR037171">
    <property type="entry name" value="NagB/RpiA_transferase-like"/>
</dbReference>
<dbReference type="Proteomes" id="UP000232163">
    <property type="component" value="Unassembled WGS sequence"/>
</dbReference>
<dbReference type="Gene3D" id="1.10.10.10">
    <property type="entry name" value="Winged helix-like DNA-binding domain superfamily/Winged helix DNA-binding domain"/>
    <property type="match status" value="1"/>
</dbReference>
<dbReference type="Pfam" id="PF00455">
    <property type="entry name" value="DeoRC"/>
    <property type="match status" value="1"/>
</dbReference>
<dbReference type="InterPro" id="IPR036390">
    <property type="entry name" value="WH_DNA-bd_sf"/>
</dbReference>
<dbReference type="InterPro" id="IPR014036">
    <property type="entry name" value="DeoR-like_C"/>
</dbReference>
<evidence type="ECO:0000256" key="1">
    <source>
        <dbReference type="ARBA" id="ARBA00022491"/>
    </source>
</evidence>
<sequence>MLRANGENSMTNFEPQNAVANEMPAAGSGEPAGTILAASRQRQILDLLAERQEIQVGTLSSELQVSVETIRRDLRMLEEAGKLKRVHGGAVLLRPNEELPYSTRIESLQGEKERIAQTCLDHLDLREDQLVFIGGGSTTLPLARMLARGPRMRFVTNTIDVAYALAATGQHEVVLTGGRLLGDHELLAGYDTLNAVTRRLFDLVVTGTNAVDAKLGFLEYEEPEARLHEALAQHSRRYVIVADHTKFGRSASYAALPLSAVEMVVTDLAPTPEYQDVFEKAGVRAQWPALA</sequence>
<comment type="caution">
    <text evidence="6">The sequence shown here is derived from an EMBL/GenBank/DDBJ whole genome shotgun (WGS) entry which is preliminary data.</text>
</comment>
<dbReference type="SUPFAM" id="SSF100950">
    <property type="entry name" value="NagB/RpiA/CoA transferase-like"/>
    <property type="match status" value="1"/>
</dbReference>
<keyword evidence="3" id="KW-0238">DNA-binding</keyword>
<dbReference type="PROSITE" id="PS51000">
    <property type="entry name" value="HTH_DEOR_2"/>
    <property type="match status" value="1"/>
</dbReference>